<evidence type="ECO:0000313" key="2">
    <source>
        <dbReference type="EMBL" id="GMH50124.1"/>
    </source>
</evidence>
<dbReference type="PROSITE" id="PS50109">
    <property type="entry name" value="HIS_KIN"/>
    <property type="match status" value="1"/>
</dbReference>
<dbReference type="InterPro" id="IPR003594">
    <property type="entry name" value="HATPase_dom"/>
</dbReference>
<dbReference type="InterPro" id="IPR005467">
    <property type="entry name" value="His_kinase_dom"/>
</dbReference>
<dbReference type="Pfam" id="PF02518">
    <property type="entry name" value="HATPase_c"/>
    <property type="match status" value="1"/>
</dbReference>
<evidence type="ECO:0000259" key="1">
    <source>
        <dbReference type="PROSITE" id="PS50109"/>
    </source>
</evidence>
<keyword evidence="3" id="KW-1185">Reference proteome</keyword>
<feature type="domain" description="Histidine kinase" evidence="1">
    <location>
        <begin position="154"/>
        <end position="253"/>
    </location>
</feature>
<dbReference type="EMBL" id="BRXZ01003221">
    <property type="protein sequence ID" value="GMH50124.1"/>
    <property type="molecule type" value="Genomic_DNA"/>
</dbReference>
<dbReference type="SUPFAM" id="SSF55874">
    <property type="entry name" value="ATPase domain of HSP90 chaperone/DNA topoisomerase II/histidine kinase"/>
    <property type="match status" value="1"/>
</dbReference>
<dbReference type="Gene3D" id="3.30.565.10">
    <property type="entry name" value="Histidine kinase-like ATPase, C-terminal domain"/>
    <property type="match status" value="1"/>
</dbReference>
<dbReference type="SMART" id="SM00387">
    <property type="entry name" value="HATPase_c"/>
    <property type="match status" value="1"/>
</dbReference>
<organism evidence="2 3">
    <name type="scientific">Triparma retinervis</name>
    <dbReference type="NCBI Taxonomy" id="2557542"/>
    <lineage>
        <taxon>Eukaryota</taxon>
        <taxon>Sar</taxon>
        <taxon>Stramenopiles</taxon>
        <taxon>Ochrophyta</taxon>
        <taxon>Bolidophyceae</taxon>
        <taxon>Parmales</taxon>
        <taxon>Triparmaceae</taxon>
        <taxon>Triparma</taxon>
    </lineage>
</organism>
<dbReference type="OrthoDB" id="10429789at2759"/>
<dbReference type="AlphaFoldDB" id="A0A9W6ZGI3"/>
<evidence type="ECO:0000313" key="3">
    <source>
        <dbReference type="Proteomes" id="UP001165082"/>
    </source>
</evidence>
<reference evidence="2" key="1">
    <citation type="submission" date="2022-07" db="EMBL/GenBank/DDBJ databases">
        <title>Genome analysis of Parmales, a sister group of diatoms, reveals the evolutionary specialization of diatoms from phago-mixotrophs to photoautotrophs.</title>
        <authorList>
            <person name="Ban H."/>
            <person name="Sato S."/>
            <person name="Yoshikawa S."/>
            <person name="Kazumasa Y."/>
            <person name="Nakamura Y."/>
            <person name="Ichinomiya M."/>
            <person name="Saitoh K."/>
            <person name="Sato N."/>
            <person name="Blanc-Mathieu R."/>
            <person name="Endo H."/>
            <person name="Kuwata A."/>
            <person name="Ogata H."/>
        </authorList>
    </citation>
    <scope>NUCLEOTIDE SEQUENCE</scope>
</reference>
<dbReference type="Proteomes" id="UP001165082">
    <property type="component" value="Unassembled WGS sequence"/>
</dbReference>
<gene>
    <name evidence="2" type="ORF">TrRE_jg12038</name>
</gene>
<sequence length="256" mass="27604">MEPVIINATTTGVVGVFDPSENNIPGVFPATDVVPHYPFSSPPDLLTPEHIGLLTFESSSTNPPSQTFRIPLLMGTTTTGYIVGECNQQLTQAAKEALRECAVGVSVGLKIELERGESSSRVLGNVRELVKGIKQDLHKVKSPLSAIRGNVGDVVAELVYNGIRHGSNSGLGGKVKVRSYEDETGVVVVVWSEGEVEDGVKEKMMEEGFTTRRDGQGLGLGIVKEELDKAGAEINIENIDGGLEIKTTWRRYQQSQ</sequence>
<proteinExistence type="predicted"/>
<accession>A0A9W6ZGI3</accession>
<protein>
    <recommendedName>
        <fullName evidence="1">Histidine kinase domain-containing protein</fullName>
    </recommendedName>
</protein>
<dbReference type="InterPro" id="IPR036890">
    <property type="entry name" value="HATPase_C_sf"/>
</dbReference>
<comment type="caution">
    <text evidence="2">The sequence shown here is derived from an EMBL/GenBank/DDBJ whole genome shotgun (WGS) entry which is preliminary data.</text>
</comment>
<name>A0A9W6ZGI3_9STRA</name>